<proteinExistence type="predicted"/>
<reference evidence="2 3" key="1">
    <citation type="submission" date="2021-02" db="EMBL/GenBank/DDBJ databases">
        <title>Porcisia hertigi Genome sequencing and assembly.</title>
        <authorList>
            <person name="Almutairi H."/>
            <person name="Gatherer D."/>
        </authorList>
    </citation>
    <scope>NUCLEOTIDE SEQUENCE [LARGE SCALE GENOMIC DNA]</scope>
    <source>
        <strain evidence="2 3">C119</strain>
    </source>
</reference>
<feature type="region of interest" description="Disordered" evidence="1">
    <location>
        <begin position="935"/>
        <end position="955"/>
    </location>
</feature>
<keyword evidence="3" id="KW-1185">Reference proteome</keyword>
<feature type="compositionally biased region" description="Polar residues" evidence="1">
    <location>
        <begin position="1087"/>
        <end position="1096"/>
    </location>
</feature>
<evidence type="ECO:0000313" key="3">
    <source>
        <dbReference type="Proteomes" id="UP000674318"/>
    </source>
</evidence>
<name>A0A836LG62_9TRYP</name>
<feature type="compositionally biased region" description="Basic and acidic residues" evidence="1">
    <location>
        <begin position="824"/>
        <end position="835"/>
    </location>
</feature>
<organism evidence="2 3">
    <name type="scientific">Porcisia hertigi</name>
    <dbReference type="NCBI Taxonomy" id="2761500"/>
    <lineage>
        <taxon>Eukaryota</taxon>
        <taxon>Discoba</taxon>
        <taxon>Euglenozoa</taxon>
        <taxon>Kinetoplastea</taxon>
        <taxon>Metakinetoplastina</taxon>
        <taxon>Trypanosomatida</taxon>
        <taxon>Trypanosomatidae</taxon>
        <taxon>Leishmaniinae</taxon>
        <taxon>Porcisia</taxon>
    </lineage>
</organism>
<gene>
    <name evidence="2" type="ORF">JKF63_06732</name>
</gene>
<accession>A0A836LG62</accession>
<dbReference type="GeneID" id="94292758"/>
<feature type="region of interest" description="Disordered" evidence="1">
    <location>
        <begin position="488"/>
        <end position="538"/>
    </location>
</feature>
<dbReference type="AlphaFoldDB" id="A0A836LG62"/>
<dbReference type="KEGG" id="phet:94292758"/>
<comment type="caution">
    <text evidence="2">The sequence shown here is derived from an EMBL/GenBank/DDBJ whole genome shotgun (WGS) entry which is preliminary data.</text>
</comment>
<protein>
    <submittedName>
        <fullName evidence="2">Uncharacterized protein</fullName>
    </submittedName>
</protein>
<feature type="region of interest" description="Disordered" evidence="1">
    <location>
        <begin position="736"/>
        <end position="865"/>
    </location>
</feature>
<evidence type="ECO:0000256" key="1">
    <source>
        <dbReference type="SAM" id="MobiDB-lite"/>
    </source>
</evidence>
<feature type="compositionally biased region" description="Basic and acidic residues" evidence="1">
    <location>
        <begin position="282"/>
        <end position="296"/>
    </location>
</feature>
<feature type="compositionally biased region" description="Polar residues" evidence="1">
    <location>
        <begin position="939"/>
        <end position="954"/>
    </location>
</feature>
<dbReference type="EMBL" id="JAFJZO010000014">
    <property type="protein sequence ID" value="KAG5509422.1"/>
    <property type="molecule type" value="Genomic_DNA"/>
</dbReference>
<dbReference type="OrthoDB" id="273903at2759"/>
<evidence type="ECO:0000313" key="2">
    <source>
        <dbReference type="EMBL" id="KAG5509422.1"/>
    </source>
</evidence>
<feature type="region of interest" description="Disordered" evidence="1">
    <location>
        <begin position="1076"/>
        <end position="1096"/>
    </location>
</feature>
<feature type="region of interest" description="Disordered" evidence="1">
    <location>
        <begin position="416"/>
        <end position="454"/>
    </location>
</feature>
<dbReference type="Proteomes" id="UP000674318">
    <property type="component" value="Unassembled WGS sequence"/>
</dbReference>
<sequence>MERGGSNVAASLLATELKGDAQFSENLRIDPTNADTTNGATESIRGRRRATRTQVQSLLEDQRRFALHDGVTFSPFSPHTGNVAASDYRIGGGASSRLPDMFGQRALPAASLTERTAVNGGLSTSTVATALRDAVPPWCASLSSVVQRGVTEYEHSGGGGLLAAPHVRRSWRLLEATHQSAVPSTSSASPSSMWCIGQRWKRVDDVSQANALAHAVWTEMVTRRAREQAAAVLTSEGENDSTRLYASGLQMCYNNTHSTASLPAFLMAASADVLVRRAGAEEMHGAKGGGTHDDGSRSSTSLTRSILGNPISASSPLAFFTFTESEYDSIAPPPPPSTRFTYASSCYLVQLWERFGNPIVLVDRWRWSESGREVSQGEYVEWTPSVEEVCAEYHRVTAGILQQRRQRLLVAFQMEGSPLPGASPPAPSPSARTTRGGRGKKKATTDSGGNGVDRCASTAAVSRNVHPFVASFDRYALLQPAEAAVPAHDAGATPAPLPRALSTVTDKDGGPSASFLSSQPSPPPPMQPSLQGSSTPIPATVFGDSEALVSDAPATPPSLGSTATAQQRLTMLTTPNSWFAHNAEVHRRACLARLLQQEQKTNVPYQQAANRYLALAASTALALQRAVFAFYDRDDEARFDGSSKWMEAVEARDSTGRGATEEASVHLGGGPCLRLPCRPPRRAFTVQLQPLPSVDPAAWRTAEATVRKASEEVLGTLSSVAAVDDAASLSQHSARAAAGVTGSQKRARSASRAHVITGDKRRGRVAVLKSAAESVAADAQAHRNDTDEVVESEASAQSDSGGEFGGGGDEQEPEGSLAGEEADEGMRTEVTDGQRQRRASQCSSPTSRSSRLRRSVGAATAPAQASHLPVDATYTALQSYLNDVLPFRCARLRGVVQAGWLLPAPHALPHSLTNPIQEEEVCTVDTQLRRCTETENPPMFTTTSSSPLTNSERASVTDDPMSAAHAFNTALLDPILTEEEYEQLRKVSASVVCNRIVSHTDEAVLLSLPATVPRLHREVEQELERYLYDDASVLMEVNPMAQSLVDAIRVAYTQNTLLLRFATRLEHVLEGLKKVSEESVEGEAETMSHTFTPPPP</sequence>
<feature type="compositionally biased region" description="Low complexity" evidence="1">
    <location>
        <begin position="839"/>
        <end position="849"/>
    </location>
</feature>
<dbReference type="RefSeq" id="XP_067758574.1">
    <property type="nucleotide sequence ID" value="XM_067902681.1"/>
</dbReference>
<feature type="region of interest" description="Disordered" evidence="1">
    <location>
        <begin position="282"/>
        <end position="303"/>
    </location>
</feature>